<feature type="transmembrane region" description="Helical" evidence="6">
    <location>
        <begin position="332"/>
        <end position="353"/>
    </location>
</feature>
<feature type="transmembrane region" description="Helical" evidence="6">
    <location>
        <begin position="416"/>
        <end position="442"/>
    </location>
</feature>
<dbReference type="Gene3D" id="1.20.1720.10">
    <property type="entry name" value="Multidrug resistance protein D"/>
    <property type="match status" value="1"/>
</dbReference>
<proteinExistence type="predicted"/>
<accession>A0A2I2G465</accession>
<feature type="transmembrane region" description="Helical" evidence="6">
    <location>
        <begin position="208"/>
        <end position="227"/>
    </location>
</feature>
<dbReference type="GeneID" id="36555441"/>
<evidence type="ECO:0000256" key="2">
    <source>
        <dbReference type="ARBA" id="ARBA00022448"/>
    </source>
</evidence>
<evidence type="ECO:0000256" key="5">
    <source>
        <dbReference type="ARBA" id="ARBA00023136"/>
    </source>
</evidence>
<sequence length="518" mass="57028">MSQKLAHDSDYAPIDVADLEKAGPIIPNEQDIESASNAEHAYSIFERREKLTIVVITAFTTVLPPLTASIYYPVITMLAQDLDVSVNDINLTITAYLIVQGIAPSLTGNLSDETGRRPALIICFVLYIAGSIGAAVKGNYAVLMAMRCLQAAGISGTMSLSLATVSDIVTSAERGKYTSYVQMGWMVGPTFAPVIGGSLSQYLGWRSIFWFLTIFTSVVFITLLIFLPETSRNIVGNGSITAPRWNMSLLTYIQSRPKRHENHINTPPSQPNTHSRKFHLSELNPLRSVKLFFTDKETSILLLYSGSIYASTYMVLSSMSSQLQSRYNLTTLQASLCYFSTGFGTMASVLLIGRLQDWNFHRHAHLAGIPISKDKQQDLSIFPVELARLQLALPSLLLSGITLIIYTWTLQKQTHLAVPLVFLFFQSFGGSCAYSCFNNLIMDLNREKPGTASAALNLSRCWMGAGGVAFVGPLNRVAGVGWMGVTIAGAWLVFSPFVVWVVRSGPRWRAEKALREEH</sequence>
<reference evidence="8 9" key="1">
    <citation type="submission" date="2016-12" db="EMBL/GenBank/DDBJ databases">
        <title>The genomes of Aspergillus section Nigri reveals drivers in fungal speciation.</title>
        <authorList>
            <consortium name="DOE Joint Genome Institute"/>
            <person name="Vesth T.C."/>
            <person name="Nybo J."/>
            <person name="Theobald S."/>
            <person name="Brandl J."/>
            <person name="Frisvad J.C."/>
            <person name="Nielsen K.F."/>
            <person name="Lyhne E.K."/>
            <person name="Kogle M.E."/>
            <person name="Kuo A."/>
            <person name="Riley R."/>
            <person name="Clum A."/>
            <person name="Nolan M."/>
            <person name="Lipzen A."/>
            <person name="Salamov A."/>
            <person name="Henrissat B."/>
            <person name="Wiebenga A."/>
            <person name="De Vries R.P."/>
            <person name="Grigoriev I.V."/>
            <person name="Mortensen U.H."/>
            <person name="Andersen M.R."/>
            <person name="Baker S.E."/>
        </authorList>
    </citation>
    <scope>NUCLEOTIDE SEQUENCE [LARGE SCALE GENOMIC DNA]</scope>
    <source>
        <strain evidence="8 9">IBT 23096</strain>
    </source>
</reference>
<evidence type="ECO:0000313" key="9">
    <source>
        <dbReference type="Proteomes" id="UP000234275"/>
    </source>
</evidence>
<dbReference type="InterPro" id="IPR011701">
    <property type="entry name" value="MFS"/>
</dbReference>
<feature type="transmembrane region" description="Helical" evidence="6">
    <location>
        <begin position="391"/>
        <end position="410"/>
    </location>
</feature>
<feature type="transmembrane region" description="Helical" evidence="6">
    <location>
        <begin position="51"/>
        <end position="74"/>
    </location>
</feature>
<dbReference type="FunFam" id="1.20.1720.10:FF:000009">
    <property type="entry name" value="MFS multidrug transporter"/>
    <property type="match status" value="1"/>
</dbReference>
<comment type="caution">
    <text evidence="8">The sequence shown here is derived from an EMBL/GenBank/DDBJ whole genome shotgun (WGS) entry which is preliminary data.</text>
</comment>
<feature type="transmembrane region" description="Helical" evidence="6">
    <location>
        <begin position="119"/>
        <end position="136"/>
    </location>
</feature>
<dbReference type="Gene3D" id="1.20.1250.20">
    <property type="entry name" value="MFS general substrate transporter like domains"/>
    <property type="match status" value="1"/>
</dbReference>
<evidence type="ECO:0000259" key="7">
    <source>
        <dbReference type="PROSITE" id="PS50850"/>
    </source>
</evidence>
<dbReference type="STRING" id="1392250.A0A2I2G465"/>
<evidence type="ECO:0000256" key="3">
    <source>
        <dbReference type="ARBA" id="ARBA00022692"/>
    </source>
</evidence>
<dbReference type="VEuPathDB" id="FungiDB:P170DRAFT_426907"/>
<dbReference type="Proteomes" id="UP000234275">
    <property type="component" value="Unassembled WGS sequence"/>
</dbReference>
<dbReference type="InterPro" id="IPR020846">
    <property type="entry name" value="MFS_dom"/>
</dbReference>
<dbReference type="PANTHER" id="PTHR23502">
    <property type="entry name" value="MAJOR FACILITATOR SUPERFAMILY"/>
    <property type="match status" value="1"/>
</dbReference>
<dbReference type="EMBL" id="MSFO01000005">
    <property type="protein sequence ID" value="PLB47674.1"/>
    <property type="molecule type" value="Genomic_DNA"/>
</dbReference>
<evidence type="ECO:0000256" key="6">
    <source>
        <dbReference type="SAM" id="Phobius"/>
    </source>
</evidence>
<dbReference type="OrthoDB" id="440553at2759"/>
<dbReference type="GO" id="GO:0022857">
    <property type="term" value="F:transmembrane transporter activity"/>
    <property type="evidence" value="ECO:0007669"/>
    <property type="project" value="InterPro"/>
</dbReference>
<feature type="domain" description="Major facilitator superfamily (MFS) profile" evidence="7">
    <location>
        <begin position="53"/>
        <end position="518"/>
    </location>
</feature>
<evidence type="ECO:0000313" key="8">
    <source>
        <dbReference type="EMBL" id="PLB47674.1"/>
    </source>
</evidence>
<protein>
    <submittedName>
        <fullName evidence="8">MFS general substrate transporter</fullName>
    </submittedName>
</protein>
<keyword evidence="2" id="KW-0813">Transport</keyword>
<feature type="transmembrane region" description="Helical" evidence="6">
    <location>
        <begin position="480"/>
        <end position="502"/>
    </location>
</feature>
<organism evidence="8 9">
    <name type="scientific">Aspergillus steynii IBT 23096</name>
    <dbReference type="NCBI Taxonomy" id="1392250"/>
    <lineage>
        <taxon>Eukaryota</taxon>
        <taxon>Fungi</taxon>
        <taxon>Dikarya</taxon>
        <taxon>Ascomycota</taxon>
        <taxon>Pezizomycotina</taxon>
        <taxon>Eurotiomycetes</taxon>
        <taxon>Eurotiomycetidae</taxon>
        <taxon>Eurotiales</taxon>
        <taxon>Aspergillaceae</taxon>
        <taxon>Aspergillus</taxon>
        <taxon>Aspergillus subgen. Circumdati</taxon>
    </lineage>
</organism>
<dbReference type="GO" id="GO:0005886">
    <property type="term" value="C:plasma membrane"/>
    <property type="evidence" value="ECO:0007669"/>
    <property type="project" value="TreeGrafter"/>
</dbReference>
<gene>
    <name evidence="8" type="ORF">P170DRAFT_426907</name>
</gene>
<feature type="transmembrane region" description="Helical" evidence="6">
    <location>
        <begin position="454"/>
        <end position="474"/>
    </location>
</feature>
<dbReference type="AlphaFoldDB" id="A0A2I2G465"/>
<feature type="transmembrane region" description="Helical" evidence="6">
    <location>
        <begin position="300"/>
        <end position="320"/>
    </location>
</feature>
<dbReference type="SUPFAM" id="SSF103473">
    <property type="entry name" value="MFS general substrate transporter"/>
    <property type="match status" value="1"/>
</dbReference>
<keyword evidence="3 6" id="KW-0812">Transmembrane</keyword>
<dbReference type="PANTHER" id="PTHR23502:SF51">
    <property type="entry name" value="QUINIDINE RESISTANCE PROTEIN 1-RELATED"/>
    <property type="match status" value="1"/>
</dbReference>
<keyword evidence="4 6" id="KW-1133">Transmembrane helix</keyword>
<keyword evidence="9" id="KW-1185">Reference proteome</keyword>
<evidence type="ECO:0000256" key="1">
    <source>
        <dbReference type="ARBA" id="ARBA00004141"/>
    </source>
</evidence>
<keyword evidence="5 6" id="KW-0472">Membrane</keyword>
<evidence type="ECO:0000256" key="4">
    <source>
        <dbReference type="ARBA" id="ARBA00022989"/>
    </source>
</evidence>
<comment type="subcellular location">
    <subcellularLocation>
        <location evidence="1">Membrane</location>
        <topology evidence="1">Multi-pass membrane protein</topology>
    </subcellularLocation>
</comment>
<dbReference type="InterPro" id="IPR036259">
    <property type="entry name" value="MFS_trans_sf"/>
</dbReference>
<dbReference type="Pfam" id="PF07690">
    <property type="entry name" value="MFS_1"/>
    <property type="match status" value="1"/>
</dbReference>
<dbReference type="PROSITE" id="PS50850">
    <property type="entry name" value="MFS"/>
    <property type="match status" value="1"/>
</dbReference>
<feature type="transmembrane region" description="Helical" evidence="6">
    <location>
        <begin position="89"/>
        <end position="107"/>
    </location>
</feature>
<name>A0A2I2G465_9EURO</name>
<dbReference type="RefSeq" id="XP_024702976.1">
    <property type="nucleotide sequence ID" value="XM_024847742.1"/>
</dbReference>